<protein>
    <submittedName>
        <fullName evidence="1">Selenium-dependent hydroxylase accessory protein YqeC</fullName>
    </submittedName>
</protein>
<evidence type="ECO:0000313" key="2">
    <source>
        <dbReference type="Proteomes" id="UP000886886"/>
    </source>
</evidence>
<organism evidence="1 2">
    <name type="scientific">Candidatus Limivivens merdigallinarum</name>
    <dbReference type="NCBI Taxonomy" id="2840859"/>
    <lineage>
        <taxon>Bacteria</taxon>
        <taxon>Bacillati</taxon>
        <taxon>Bacillota</taxon>
        <taxon>Clostridia</taxon>
        <taxon>Lachnospirales</taxon>
        <taxon>Lachnospiraceae</taxon>
        <taxon>Lachnospiraceae incertae sedis</taxon>
        <taxon>Candidatus Limivivens</taxon>
    </lineage>
</organism>
<sequence>MRFVSVSQKKQRFGSLIEALHLDFSSKLQIALVGSGGKTTLLYQLAREFSHLGKRVAVTTTTHMEFPSNFPFLEADSDLSACSSPALGSILVYGHREGEKFSYPGDTLFEKAALCSDVLLVEADGSRRHPAKFPASHEPVIPPGTDLILAVTGMSAICQPWKAACHRSLLAQEAGLLTVEETITADGLMGLLHTAYLVPLRERYPDTRVVPVLNQADDDDLLEMGLRVLEDYGECDGIMACCL</sequence>
<dbReference type="EMBL" id="DVFT01000081">
    <property type="protein sequence ID" value="HIQ95970.1"/>
    <property type="molecule type" value="Genomic_DNA"/>
</dbReference>
<proteinExistence type="predicted"/>
<dbReference type="AlphaFoldDB" id="A0A9D0ZW71"/>
<accession>A0A9D0ZW71</accession>
<reference evidence="1" key="1">
    <citation type="submission" date="2020-10" db="EMBL/GenBank/DDBJ databases">
        <authorList>
            <person name="Gilroy R."/>
        </authorList>
    </citation>
    <scope>NUCLEOTIDE SEQUENCE</scope>
    <source>
        <strain evidence="1">ChiSjej3B21-11622</strain>
    </source>
</reference>
<comment type="caution">
    <text evidence="1">The sequence shown here is derived from an EMBL/GenBank/DDBJ whole genome shotgun (WGS) entry which is preliminary data.</text>
</comment>
<dbReference type="NCBIfam" id="TIGR03172">
    <property type="entry name" value="selenium cofactor biosynthesis protein YqeC"/>
    <property type="match status" value="1"/>
</dbReference>
<evidence type="ECO:0000313" key="1">
    <source>
        <dbReference type="EMBL" id="HIQ95970.1"/>
    </source>
</evidence>
<dbReference type="Proteomes" id="UP000886886">
    <property type="component" value="Unassembled WGS sequence"/>
</dbReference>
<dbReference type="InterPro" id="IPR017587">
    <property type="entry name" value="YqeC"/>
</dbReference>
<reference evidence="1" key="2">
    <citation type="journal article" date="2021" name="PeerJ">
        <title>Extensive microbial diversity within the chicken gut microbiome revealed by metagenomics and culture.</title>
        <authorList>
            <person name="Gilroy R."/>
            <person name="Ravi A."/>
            <person name="Getino M."/>
            <person name="Pursley I."/>
            <person name="Horton D.L."/>
            <person name="Alikhan N.F."/>
            <person name="Baker D."/>
            <person name="Gharbi K."/>
            <person name="Hall N."/>
            <person name="Watson M."/>
            <person name="Adriaenssens E.M."/>
            <person name="Foster-Nyarko E."/>
            <person name="Jarju S."/>
            <person name="Secka A."/>
            <person name="Antonio M."/>
            <person name="Oren A."/>
            <person name="Chaudhuri R.R."/>
            <person name="La Ragione R."/>
            <person name="Hildebrand F."/>
            <person name="Pallen M.J."/>
        </authorList>
    </citation>
    <scope>NUCLEOTIDE SEQUENCE</scope>
    <source>
        <strain evidence="1">ChiSjej3B21-11622</strain>
    </source>
</reference>
<dbReference type="Pfam" id="PF19842">
    <property type="entry name" value="YqeC"/>
    <property type="match status" value="1"/>
</dbReference>
<name>A0A9D0ZW71_9FIRM</name>
<gene>
    <name evidence="1" type="primary">yqeC</name>
    <name evidence="1" type="ORF">IAB26_05340</name>
</gene>